<proteinExistence type="inferred from homology"/>
<dbReference type="InterPro" id="IPR045051">
    <property type="entry name" value="SBT"/>
</dbReference>
<name>A0A6L6PGV3_9BURK</name>
<accession>A0A6L6PGV3</accession>
<dbReference type="Gene3D" id="2.60.40.2310">
    <property type="match status" value="1"/>
</dbReference>
<dbReference type="Proteomes" id="UP000475582">
    <property type="component" value="Unassembled WGS sequence"/>
</dbReference>
<dbReference type="Pfam" id="PF17766">
    <property type="entry name" value="fn3_6"/>
    <property type="match status" value="1"/>
</dbReference>
<evidence type="ECO:0000259" key="6">
    <source>
        <dbReference type="Pfam" id="PF17766"/>
    </source>
</evidence>
<comment type="caution">
    <text evidence="7">The sequence shown here is derived from an EMBL/GenBank/DDBJ whole genome shotgun (WGS) entry which is preliminary data.</text>
</comment>
<evidence type="ECO:0000256" key="1">
    <source>
        <dbReference type="ARBA" id="ARBA00022670"/>
    </source>
</evidence>
<evidence type="ECO:0000256" key="2">
    <source>
        <dbReference type="ARBA" id="ARBA00022801"/>
    </source>
</evidence>
<dbReference type="OrthoDB" id="614750at2"/>
<comment type="caution">
    <text evidence="4">Lacks conserved residue(s) required for the propagation of feature annotation.</text>
</comment>
<organism evidence="7 8">
    <name type="scientific">Duganella radicis</name>
    <dbReference type="NCBI Taxonomy" id="551988"/>
    <lineage>
        <taxon>Bacteria</taxon>
        <taxon>Pseudomonadati</taxon>
        <taxon>Pseudomonadota</taxon>
        <taxon>Betaproteobacteria</taxon>
        <taxon>Burkholderiales</taxon>
        <taxon>Oxalobacteraceae</taxon>
        <taxon>Telluria group</taxon>
        <taxon>Duganella</taxon>
    </lineage>
</organism>
<dbReference type="GO" id="GO:0006508">
    <property type="term" value="P:proteolysis"/>
    <property type="evidence" value="ECO:0007669"/>
    <property type="project" value="UniProtKB-KW"/>
</dbReference>
<dbReference type="PROSITE" id="PS00138">
    <property type="entry name" value="SUBTILASE_SER"/>
    <property type="match status" value="1"/>
</dbReference>
<sequence length="454" mass="46983">MIAGGAPAYSVSNYLTGTSMATPHVAGLAALLKQRHPDWSPAAIKSALMTSTRSVLPTAPGGDEDGALPWGQGAGLVVPNNAADPGLVYDVAASDYQRYICGITTDSRDCASDALPGHALNLASITLPAVVGNQSVQRRVTNVGDKAAVYTASASLDGFAVTVTPFTLSLAPGETQSYTVALERTAADDGVWQVGELVWNDSEHKVRSPLLARYNSGAYAPALVSASTVSGSRQLDVVTGFNGMLGALKAGMREYTRLAQTVTQAAPGSLETMDGVVAACTARGAGVKAVTLGIPNQTMIARFELSSRDSAGGDDDDLDLAVLDQRNNLIAYSAHAGANESVTLTNLPMGVVKVCVLGYQLKNGASTSYTLSYATAIPNDTKGNLKVALPGQVRQGGTASVGVSWSGLEQGKRYLGGVRLLNPDGRAVTLTEINLDTRDVAPATATDKRRVSAR</sequence>
<dbReference type="PANTHER" id="PTHR10795">
    <property type="entry name" value="PROPROTEIN CONVERTASE SUBTILISIN/KEXIN"/>
    <property type="match status" value="1"/>
</dbReference>
<comment type="similarity">
    <text evidence="4">Belongs to the peptidase S8 family.</text>
</comment>
<keyword evidence="8" id="KW-1185">Reference proteome</keyword>
<evidence type="ECO:0000313" key="8">
    <source>
        <dbReference type="Proteomes" id="UP000475582"/>
    </source>
</evidence>
<feature type="domain" description="Subtilisin-like protease fibronectin type-III" evidence="6">
    <location>
        <begin position="120"/>
        <end position="211"/>
    </location>
</feature>
<keyword evidence="3" id="KW-0720">Serine protease</keyword>
<gene>
    <name evidence="7" type="ORF">GM676_11895</name>
</gene>
<dbReference type="AlphaFoldDB" id="A0A6L6PGV3"/>
<feature type="domain" description="Peptidase S8/S53" evidence="5">
    <location>
        <begin position="10"/>
        <end position="54"/>
    </location>
</feature>
<dbReference type="InterPro" id="IPR041469">
    <property type="entry name" value="Subtilisin-like_FN3"/>
</dbReference>
<dbReference type="SUPFAM" id="SSF52743">
    <property type="entry name" value="Subtilisin-like"/>
    <property type="match status" value="1"/>
</dbReference>
<dbReference type="Gene3D" id="2.60.120.380">
    <property type="match status" value="1"/>
</dbReference>
<dbReference type="PROSITE" id="PS51892">
    <property type="entry name" value="SUBTILASE"/>
    <property type="match status" value="1"/>
</dbReference>
<dbReference type="Pfam" id="PF00082">
    <property type="entry name" value="Peptidase_S8"/>
    <property type="match status" value="1"/>
</dbReference>
<evidence type="ECO:0000259" key="5">
    <source>
        <dbReference type="Pfam" id="PF00082"/>
    </source>
</evidence>
<dbReference type="InterPro" id="IPR000209">
    <property type="entry name" value="Peptidase_S8/S53_dom"/>
</dbReference>
<dbReference type="GO" id="GO:0004252">
    <property type="term" value="F:serine-type endopeptidase activity"/>
    <property type="evidence" value="ECO:0007669"/>
    <property type="project" value="InterPro"/>
</dbReference>
<keyword evidence="2" id="KW-0378">Hydrolase</keyword>
<dbReference type="RefSeq" id="WP_155463781.1">
    <property type="nucleotide sequence ID" value="NZ_WNKY01000010.1"/>
</dbReference>
<evidence type="ECO:0000256" key="3">
    <source>
        <dbReference type="ARBA" id="ARBA00022825"/>
    </source>
</evidence>
<dbReference type="EMBL" id="WNKY01000010">
    <property type="protein sequence ID" value="MTV38280.1"/>
    <property type="molecule type" value="Genomic_DNA"/>
</dbReference>
<protein>
    <submittedName>
        <fullName evidence="7">S8 family serine peptidase</fullName>
    </submittedName>
</protein>
<dbReference type="Gene3D" id="3.40.50.200">
    <property type="entry name" value="Peptidase S8/S53 domain"/>
    <property type="match status" value="1"/>
</dbReference>
<dbReference type="InterPro" id="IPR036852">
    <property type="entry name" value="Peptidase_S8/S53_dom_sf"/>
</dbReference>
<evidence type="ECO:0000313" key="7">
    <source>
        <dbReference type="EMBL" id="MTV38280.1"/>
    </source>
</evidence>
<dbReference type="InterPro" id="IPR023828">
    <property type="entry name" value="Peptidase_S8_Ser-AS"/>
</dbReference>
<reference evidence="7 8" key="1">
    <citation type="submission" date="2019-11" db="EMBL/GenBank/DDBJ databases">
        <title>Type strains purchased from KCTC, JCM and DSMZ.</title>
        <authorList>
            <person name="Lu H."/>
        </authorList>
    </citation>
    <scope>NUCLEOTIDE SEQUENCE [LARGE SCALE GENOMIC DNA]</scope>
    <source>
        <strain evidence="7 8">KCTC 22382</strain>
    </source>
</reference>
<evidence type="ECO:0000256" key="4">
    <source>
        <dbReference type="PROSITE-ProRule" id="PRU01240"/>
    </source>
</evidence>
<keyword evidence="1" id="KW-0645">Protease</keyword>